<organism evidence="2 4">
    <name type="scientific">Glutamicibacter halophytocola</name>
    <dbReference type="NCBI Taxonomy" id="1933880"/>
    <lineage>
        <taxon>Bacteria</taxon>
        <taxon>Bacillati</taxon>
        <taxon>Actinomycetota</taxon>
        <taxon>Actinomycetes</taxon>
        <taxon>Micrococcales</taxon>
        <taxon>Micrococcaceae</taxon>
        <taxon>Glutamicibacter</taxon>
    </lineage>
</organism>
<name>A0A5B8IN58_9MICC</name>
<dbReference type="NCBIfam" id="NF004861">
    <property type="entry name" value="PRK06217.1"/>
    <property type="match status" value="1"/>
</dbReference>
<accession>A0A5B8IN58</accession>
<dbReference type="Proteomes" id="UP001060018">
    <property type="component" value="Chromosome"/>
</dbReference>
<evidence type="ECO:0000313" key="1">
    <source>
        <dbReference type="EMBL" id="QDY66231.1"/>
    </source>
</evidence>
<dbReference type="Gene3D" id="3.40.50.300">
    <property type="entry name" value="P-loop containing nucleotide triphosphate hydrolases"/>
    <property type="match status" value="1"/>
</dbReference>
<dbReference type="PANTHER" id="PTHR37816:SF2">
    <property type="entry name" value="DNA TOPOLOGY MODULATION PROTEIN FLAR-RELATED PROTEIN"/>
    <property type="match status" value="1"/>
</dbReference>
<dbReference type="EMBL" id="CP102487">
    <property type="protein sequence ID" value="UUX58334.1"/>
    <property type="molecule type" value="Genomic_DNA"/>
</dbReference>
<evidence type="ECO:0000313" key="3">
    <source>
        <dbReference type="Proteomes" id="UP000320717"/>
    </source>
</evidence>
<sequence>MQPCRLHIVGGSGSGTTTLGRSIADAWSVPHADSDDYFWVPTDPPYTQQRNPARRVELMLEIFARRSAWVLSGAMSGWGEKILQRCDAVVFLTLSALERLRRIKQREIIRRAGEEINAGAFGEFLAWASNYDDPEFSGRNRARHEAWLKTLDRPVLRLDSTSNVHELRDAVLSWEPGCRRGV</sequence>
<evidence type="ECO:0000313" key="4">
    <source>
        <dbReference type="Proteomes" id="UP001060018"/>
    </source>
</evidence>
<dbReference type="OrthoDB" id="5508973at2"/>
<protein>
    <recommendedName>
        <fullName evidence="5">Adenylate kinase</fullName>
    </recommendedName>
</protein>
<keyword evidence="3" id="KW-1185">Reference proteome</keyword>
<gene>
    <name evidence="1" type="ORF">FQA45_07840</name>
    <name evidence="2" type="ORF">NUH22_13655</name>
</gene>
<dbReference type="InterPro" id="IPR052922">
    <property type="entry name" value="Cytidylate_Kinase-2"/>
</dbReference>
<dbReference type="SUPFAM" id="SSF52540">
    <property type="entry name" value="P-loop containing nucleoside triphosphate hydrolases"/>
    <property type="match status" value="1"/>
</dbReference>
<dbReference type="RefSeq" id="WP_146276174.1">
    <property type="nucleotide sequence ID" value="NZ_CP042260.1"/>
</dbReference>
<reference evidence="1 3" key="1">
    <citation type="submission" date="2019-07" db="EMBL/GenBank/DDBJ databases">
        <title>Complete Genome Sequence of drought tolerant Plant Growth-Promoting Rhizobacterium Glutamicibacter halophytocola DR408.</title>
        <authorList>
            <person name="Nishu S.D."/>
            <person name="Lee T.K."/>
        </authorList>
    </citation>
    <scope>NUCLEOTIDE SEQUENCE [LARGE SCALE GENOMIC DNA]</scope>
    <source>
        <strain evidence="1 3">DR408</strain>
    </source>
</reference>
<dbReference type="AlphaFoldDB" id="A0A5B8IN58"/>
<dbReference type="PANTHER" id="PTHR37816">
    <property type="entry name" value="YALI0E33011P"/>
    <property type="match status" value="1"/>
</dbReference>
<evidence type="ECO:0008006" key="5">
    <source>
        <dbReference type="Google" id="ProtNLM"/>
    </source>
</evidence>
<dbReference type="InterPro" id="IPR027417">
    <property type="entry name" value="P-loop_NTPase"/>
</dbReference>
<reference evidence="2" key="2">
    <citation type="journal article" date="2022" name="Pest Manag. Sci.">
        <title>Glutamicibacter halophytocola-mediated host fitness of potato tuber moth on Solanaceae crops.</title>
        <authorList>
            <person name="Wang W."/>
            <person name="Xiao G."/>
            <person name="Du G."/>
            <person name="Chang L."/>
            <person name="Yang Y."/>
            <person name="Ye J."/>
            <person name="Chen B."/>
        </authorList>
    </citation>
    <scope>NUCLEOTIDE SEQUENCE</scope>
    <source>
        <strain evidence="2">S2</strain>
    </source>
</reference>
<dbReference type="Proteomes" id="UP000320717">
    <property type="component" value="Chromosome"/>
</dbReference>
<evidence type="ECO:0000313" key="2">
    <source>
        <dbReference type="EMBL" id="UUX58334.1"/>
    </source>
</evidence>
<dbReference type="EMBL" id="CP042260">
    <property type="protein sequence ID" value="QDY66231.1"/>
    <property type="molecule type" value="Genomic_DNA"/>
</dbReference>
<proteinExistence type="predicted"/>